<evidence type="ECO:0000313" key="3">
    <source>
        <dbReference type="Proteomes" id="UP000262583"/>
    </source>
</evidence>
<feature type="region of interest" description="Disordered" evidence="1">
    <location>
        <begin position="1"/>
        <end position="44"/>
    </location>
</feature>
<sequence>MYPAAQDETDGGAPSRTPPPSEPNSIVPVSSPPEEAKFDARFSS</sequence>
<feature type="compositionally biased region" description="Basic and acidic residues" evidence="1">
    <location>
        <begin position="34"/>
        <end position="44"/>
    </location>
</feature>
<evidence type="ECO:0000256" key="1">
    <source>
        <dbReference type="SAM" id="MobiDB-lite"/>
    </source>
</evidence>
<reference evidence="2 3" key="1">
    <citation type="submission" date="2018-05" db="EMBL/GenBank/DDBJ databases">
        <title>A metagenomic window into the 2 km-deep terrestrial subsurface aquifer revealed taxonomically and functionally diverse microbial community comprising novel uncultured bacterial lineages.</title>
        <authorList>
            <person name="Kadnikov V.V."/>
            <person name="Mardanov A.V."/>
            <person name="Beletsky A.V."/>
            <person name="Banks D."/>
            <person name="Pimenov N.V."/>
            <person name="Frank Y.A."/>
            <person name="Karnachuk O.V."/>
            <person name="Ravin N.V."/>
        </authorList>
    </citation>
    <scope>NUCLEOTIDE SEQUENCE [LARGE SCALE GENOMIC DNA]</scope>
    <source>
        <strain evidence="2">BY</strain>
    </source>
</reference>
<dbReference type="AlphaFoldDB" id="A0A2Z4Y3K9"/>
<evidence type="ECO:0000313" key="2">
    <source>
        <dbReference type="EMBL" id="AXA35781.1"/>
    </source>
</evidence>
<dbReference type="EMBL" id="CP030759">
    <property type="protein sequence ID" value="AXA35781.1"/>
    <property type="molecule type" value="Genomic_DNA"/>
</dbReference>
<protein>
    <submittedName>
        <fullName evidence="2">Uncharacterized protein</fullName>
    </submittedName>
</protein>
<organism evidence="2 3">
    <name type="scientific">Sumerlaea chitinivorans</name>
    <dbReference type="NCBI Taxonomy" id="2250252"/>
    <lineage>
        <taxon>Bacteria</taxon>
        <taxon>Candidatus Sumerlaeota</taxon>
        <taxon>Candidatus Sumerlaeia</taxon>
        <taxon>Candidatus Sumerlaeales</taxon>
        <taxon>Candidatus Sumerlaeaceae</taxon>
        <taxon>Candidatus Sumerlaea</taxon>
    </lineage>
</organism>
<name>A0A2Z4Y3K9_SUMC1</name>
<gene>
    <name evidence="2" type="ORF">BRCON_1004</name>
</gene>
<accession>A0A2Z4Y3K9</accession>
<proteinExistence type="predicted"/>
<dbReference type="Proteomes" id="UP000262583">
    <property type="component" value="Chromosome"/>
</dbReference>
<dbReference type="KEGG" id="schv:BRCON_1004"/>